<evidence type="ECO:0000313" key="2">
    <source>
        <dbReference type="EMBL" id="PIO70458.1"/>
    </source>
</evidence>
<dbReference type="Proteomes" id="UP000230423">
    <property type="component" value="Unassembled WGS sequence"/>
</dbReference>
<sequence>MLGASSLDPSSSASPWHTASAPVVAHPSSNSRPSKPSLSPKTETNLPVSFAHAAVKEEYSHIEPVASTSSEKSGASEESASCEADDSRRQSVSKVKVGDGETVSVNDVPPPQPVKVEEKRPEQPVERSSQQQPGMVGGPPANVPPHHQSYSPAGTYMYPGNGPPHQHPHSANVQQSAGPPIMDPQQHMAMQQQMQMEHRQRMMMQQQQAHAAAVAAAQAQQQQQQQHPVPGQPQQAPLTPGGFYNPATPVQQAQVQQQRPPMGYAGQPQNPGMFVGQPQQPQQVPVNVQQQRMQSYPAHMKPGSMPTPNPVVPGQFRGPPVEMMGHAGYPPGPNYPTSQAGMPGVPAQYPVYPQGSNAATDVVSTTTCPTTSRTHGWIKPSSWWAAMAYSARASSAISHPYR</sequence>
<feature type="region of interest" description="Disordered" evidence="1">
    <location>
        <begin position="207"/>
        <end position="266"/>
    </location>
</feature>
<evidence type="ECO:0000313" key="3">
    <source>
        <dbReference type="Proteomes" id="UP000230423"/>
    </source>
</evidence>
<feature type="compositionally biased region" description="Low complexity" evidence="1">
    <location>
        <begin position="27"/>
        <end position="40"/>
    </location>
</feature>
<evidence type="ECO:0000256" key="1">
    <source>
        <dbReference type="SAM" id="MobiDB-lite"/>
    </source>
</evidence>
<feature type="region of interest" description="Disordered" evidence="1">
    <location>
        <begin position="1"/>
        <end position="179"/>
    </location>
</feature>
<organism evidence="2 3">
    <name type="scientific">Teladorsagia circumcincta</name>
    <name type="common">Brown stomach worm</name>
    <name type="synonym">Ostertagia circumcincta</name>
    <dbReference type="NCBI Taxonomy" id="45464"/>
    <lineage>
        <taxon>Eukaryota</taxon>
        <taxon>Metazoa</taxon>
        <taxon>Ecdysozoa</taxon>
        <taxon>Nematoda</taxon>
        <taxon>Chromadorea</taxon>
        <taxon>Rhabditida</taxon>
        <taxon>Rhabditina</taxon>
        <taxon>Rhabditomorpha</taxon>
        <taxon>Strongyloidea</taxon>
        <taxon>Trichostrongylidae</taxon>
        <taxon>Teladorsagia</taxon>
    </lineage>
</organism>
<proteinExistence type="predicted"/>
<dbReference type="AlphaFoldDB" id="A0A2G9UJM0"/>
<dbReference type="OrthoDB" id="5877945at2759"/>
<feature type="compositionally biased region" description="Low complexity" evidence="1">
    <location>
        <begin position="246"/>
        <end position="261"/>
    </location>
</feature>
<protein>
    <submittedName>
        <fullName evidence="2">Uncharacterized protein</fullName>
    </submittedName>
</protein>
<feature type="compositionally biased region" description="Low complexity" evidence="1">
    <location>
        <begin position="66"/>
        <end position="82"/>
    </location>
</feature>
<dbReference type="EMBL" id="KZ346262">
    <property type="protein sequence ID" value="PIO70458.1"/>
    <property type="molecule type" value="Genomic_DNA"/>
</dbReference>
<reference evidence="2 3" key="1">
    <citation type="submission" date="2015-09" db="EMBL/GenBank/DDBJ databases">
        <title>Draft genome of the parasitic nematode Teladorsagia circumcincta isolate WARC Sus (inbred).</title>
        <authorList>
            <person name="Mitreva M."/>
        </authorList>
    </citation>
    <scope>NUCLEOTIDE SEQUENCE [LARGE SCALE GENOMIC DNA]</scope>
    <source>
        <strain evidence="2 3">S</strain>
    </source>
</reference>
<name>A0A2G9UJM0_TELCI</name>
<keyword evidence="3" id="KW-1185">Reference proteome</keyword>
<feature type="compositionally biased region" description="Low complexity" evidence="1">
    <location>
        <begin position="207"/>
        <end position="236"/>
    </location>
</feature>
<gene>
    <name evidence="2" type="ORF">TELCIR_07692</name>
</gene>
<feature type="compositionally biased region" description="Basic and acidic residues" evidence="1">
    <location>
        <begin position="115"/>
        <end position="125"/>
    </location>
</feature>
<accession>A0A2G9UJM0</accession>
<feature type="compositionally biased region" description="Low complexity" evidence="1">
    <location>
        <begin position="1"/>
        <end position="15"/>
    </location>
</feature>